<evidence type="ECO:0000313" key="2">
    <source>
        <dbReference type="EMBL" id="GMI35665.1"/>
    </source>
</evidence>
<accession>A0ABQ6MZ44</accession>
<feature type="compositionally biased region" description="Polar residues" evidence="1">
    <location>
        <begin position="235"/>
        <end position="244"/>
    </location>
</feature>
<dbReference type="Proteomes" id="UP001165060">
    <property type="component" value="Unassembled WGS sequence"/>
</dbReference>
<keyword evidence="3" id="KW-1185">Reference proteome</keyword>
<comment type="caution">
    <text evidence="2">The sequence shown here is derived from an EMBL/GenBank/DDBJ whole genome shotgun (WGS) entry which is preliminary data.</text>
</comment>
<organism evidence="2 3">
    <name type="scientific">Tetraparma gracilis</name>
    <dbReference type="NCBI Taxonomy" id="2962635"/>
    <lineage>
        <taxon>Eukaryota</taxon>
        <taxon>Sar</taxon>
        <taxon>Stramenopiles</taxon>
        <taxon>Ochrophyta</taxon>
        <taxon>Bolidophyceae</taxon>
        <taxon>Parmales</taxon>
        <taxon>Triparmaceae</taxon>
        <taxon>Tetraparma</taxon>
    </lineage>
</organism>
<evidence type="ECO:0000313" key="3">
    <source>
        <dbReference type="Proteomes" id="UP001165060"/>
    </source>
</evidence>
<feature type="compositionally biased region" description="Basic residues" evidence="1">
    <location>
        <begin position="339"/>
        <end position="353"/>
    </location>
</feature>
<reference evidence="2 3" key="1">
    <citation type="journal article" date="2023" name="Commun. Biol.">
        <title>Genome analysis of Parmales, the sister group of diatoms, reveals the evolutionary specialization of diatoms from phago-mixotrophs to photoautotrophs.</title>
        <authorList>
            <person name="Ban H."/>
            <person name="Sato S."/>
            <person name="Yoshikawa S."/>
            <person name="Yamada K."/>
            <person name="Nakamura Y."/>
            <person name="Ichinomiya M."/>
            <person name="Sato N."/>
            <person name="Blanc-Mathieu R."/>
            <person name="Endo H."/>
            <person name="Kuwata A."/>
            <person name="Ogata H."/>
        </authorList>
    </citation>
    <scope>NUCLEOTIDE SEQUENCE [LARGE SCALE GENOMIC DNA]</scope>
</reference>
<name>A0ABQ6MZ44_9STRA</name>
<gene>
    <name evidence="2" type="ORF">TeGR_g11060</name>
</gene>
<dbReference type="EMBL" id="BRYB01004720">
    <property type="protein sequence ID" value="GMI35665.1"/>
    <property type="molecule type" value="Genomic_DNA"/>
</dbReference>
<feature type="compositionally biased region" description="Basic residues" evidence="1">
    <location>
        <begin position="296"/>
        <end position="309"/>
    </location>
</feature>
<feature type="compositionally biased region" description="Pro residues" evidence="1">
    <location>
        <begin position="269"/>
        <end position="279"/>
    </location>
</feature>
<proteinExistence type="predicted"/>
<feature type="region of interest" description="Disordered" evidence="1">
    <location>
        <begin position="200"/>
        <end position="355"/>
    </location>
</feature>
<sequence>MPSPISSGLILVSCCDFVLSAIRHIPPSPGTPFYPPSLTPAKLISASIPPPTLSLLAIPIVYSTLILPIFQTLNVLSFFLPSALTSFLSSLLSPLRLLILLSLFNHRTNLSYALFTSKIAPGISRTHELLEENAAAAVAAFRSIKASDVKLFVTSVLKEIAKGVMRMLELTLVSAAILFVESVFPNAVLPAPAPAEKTVAEAELPEVPRTPPKKPPKPPRYSLNRTTPTRPEGSSPLTFSSPTARSRVAASGVSIRSLRSLHRQYTGTTPPPKPSPRPSPRGREEDKEGGSGGGVRLRRRSRSRGRRRASTGGPEAEPVASPLPPLGGTASPPSGSGRAKPRGGAARKKKTRHSLGIAGNIKRYITNDDTGVVRLRDALFDSATPDNY</sequence>
<protein>
    <submittedName>
        <fullName evidence="2">Uncharacterized protein</fullName>
    </submittedName>
</protein>
<evidence type="ECO:0000256" key="1">
    <source>
        <dbReference type="SAM" id="MobiDB-lite"/>
    </source>
</evidence>